<organism evidence="1 2">
    <name type="scientific">Catharanthus roseus</name>
    <name type="common">Madagascar periwinkle</name>
    <name type="synonym">Vinca rosea</name>
    <dbReference type="NCBI Taxonomy" id="4058"/>
    <lineage>
        <taxon>Eukaryota</taxon>
        <taxon>Viridiplantae</taxon>
        <taxon>Streptophyta</taxon>
        <taxon>Embryophyta</taxon>
        <taxon>Tracheophyta</taxon>
        <taxon>Spermatophyta</taxon>
        <taxon>Magnoliopsida</taxon>
        <taxon>eudicotyledons</taxon>
        <taxon>Gunneridae</taxon>
        <taxon>Pentapetalae</taxon>
        <taxon>asterids</taxon>
        <taxon>lamiids</taxon>
        <taxon>Gentianales</taxon>
        <taxon>Apocynaceae</taxon>
        <taxon>Rauvolfioideae</taxon>
        <taxon>Vinceae</taxon>
        <taxon>Catharanthinae</taxon>
        <taxon>Catharanthus</taxon>
    </lineage>
</organism>
<comment type="caution">
    <text evidence="1">The sequence shown here is derived from an EMBL/GenBank/DDBJ whole genome shotgun (WGS) entry which is preliminary data.</text>
</comment>
<sequence length="202" mass="22283">MAQLVYVDTASCSAAGFGRLVESQEGLETEVGPMADLVEAVLMCLDSLRLPSCARNPHINSGRLVPRGTQISYSAAVDLVAELGRLLFFRLAARLRDFVGHKMLLERTVEVQGDNNCFNHLRDRVITSYARVIPETHDRRLPRISNLMVSTPTDVSKIAKVKYLDCDIYAKSVILSGDLIALPFEAYGVILVMDGCLNITLK</sequence>
<proteinExistence type="predicted"/>
<evidence type="ECO:0000313" key="1">
    <source>
        <dbReference type="EMBL" id="KAI5668636.1"/>
    </source>
</evidence>
<dbReference type="Proteomes" id="UP001060085">
    <property type="component" value="Linkage Group LG04"/>
</dbReference>
<protein>
    <submittedName>
        <fullName evidence="1">Uncharacterized protein</fullName>
    </submittedName>
</protein>
<gene>
    <name evidence="1" type="ORF">M9H77_18489</name>
</gene>
<reference evidence="2" key="1">
    <citation type="journal article" date="2023" name="Nat. Plants">
        <title>Single-cell RNA sequencing provides a high-resolution roadmap for understanding the multicellular compartmentation of specialized metabolism.</title>
        <authorList>
            <person name="Sun S."/>
            <person name="Shen X."/>
            <person name="Li Y."/>
            <person name="Li Y."/>
            <person name="Wang S."/>
            <person name="Li R."/>
            <person name="Zhang H."/>
            <person name="Shen G."/>
            <person name="Guo B."/>
            <person name="Wei J."/>
            <person name="Xu J."/>
            <person name="St-Pierre B."/>
            <person name="Chen S."/>
            <person name="Sun C."/>
        </authorList>
    </citation>
    <scope>NUCLEOTIDE SEQUENCE [LARGE SCALE GENOMIC DNA]</scope>
</reference>
<dbReference type="EMBL" id="CM044704">
    <property type="protein sequence ID" value="KAI5668636.1"/>
    <property type="molecule type" value="Genomic_DNA"/>
</dbReference>
<evidence type="ECO:0000313" key="2">
    <source>
        <dbReference type="Proteomes" id="UP001060085"/>
    </source>
</evidence>
<keyword evidence="2" id="KW-1185">Reference proteome</keyword>
<accession>A0ACC0B7M9</accession>
<name>A0ACC0B7M9_CATRO</name>